<dbReference type="Proteomes" id="UP000801492">
    <property type="component" value="Unassembled WGS sequence"/>
</dbReference>
<evidence type="ECO:0000313" key="3">
    <source>
        <dbReference type="Proteomes" id="UP000801492"/>
    </source>
</evidence>
<dbReference type="Pfam" id="PF06477">
    <property type="entry name" value="DUF1091"/>
    <property type="match status" value="1"/>
</dbReference>
<proteinExistence type="predicted"/>
<gene>
    <name evidence="2" type="ORF">ILUMI_01393</name>
</gene>
<protein>
    <recommendedName>
        <fullName evidence="4">MD-2-related lipid-recognition domain-containing protein</fullName>
    </recommendedName>
</protein>
<accession>A0A8K0GKB2</accession>
<feature type="signal peptide" evidence="1">
    <location>
        <begin position="1"/>
        <end position="19"/>
    </location>
</feature>
<sequence length="180" mass="21223">MNLILLLSISFLYFFSVNCVQTAYKFVHEHCEIPYFNESLVDLPLKTCYKPTRTGLALNLTLKFHVDIPSDDVAYVEIVGYQFRSNEYRKGPIEAMLGMCSFIQTEKFDMPHMLSNSNFTACPLKKSNTYYIRNLVPDAENFPPGIPDGRWMLELKFMYREIYYMFGVRWFAKVEYEMVF</sequence>
<dbReference type="PANTHER" id="PTHR21112">
    <property type="entry name" value="CHEMOSENSORY PROTEIN A 29A-RELATED"/>
    <property type="match status" value="1"/>
</dbReference>
<keyword evidence="3" id="KW-1185">Reference proteome</keyword>
<evidence type="ECO:0008006" key="4">
    <source>
        <dbReference type="Google" id="ProtNLM"/>
    </source>
</evidence>
<dbReference type="AlphaFoldDB" id="A0A8K0GKB2"/>
<dbReference type="PANTHER" id="PTHR21112:SF0">
    <property type="entry name" value="CHEMOSENSORY PROTEIN A 29A-RELATED"/>
    <property type="match status" value="1"/>
</dbReference>
<dbReference type="OrthoDB" id="8040949at2759"/>
<feature type="chain" id="PRO_5035451463" description="MD-2-related lipid-recognition domain-containing protein" evidence="1">
    <location>
        <begin position="20"/>
        <end position="180"/>
    </location>
</feature>
<dbReference type="InterPro" id="IPR010512">
    <property type="entry name" value="DUF1091"/>
</dbReference>
<name>A0A8K0GKB2_IGNLU</name>
<dbReference type="EMBL" id="VTPC01000677">
    <property type="protein sequence ID" value="KAF2904782.1"/>
    <property type="molecule type" value="Genomic_DNA"/>
</dbReference>
<comment type="caution">
    <text evidence="2">The sequence shown here is derived from an EMBL/GenBank/DDBJ whole genome shotgun (WGS) entry which is preliminary data.</text>
</comment>
<keyword evidence="1" id="KW-0732">Signal</keyword>
<reference evidence="2" key="1">
    <citation type="submission" date="2019-08" db="EMBL/GenBank/DDBJ databases">
        <title>The genome of the North American firefly Photinus pyralis.</title>
        <authorList>
            <consortium name="Photinus pyralis genome working group"/>
            <person name="Fallon T.R."/>
            <person name="Sander Lower S.E."/>
            <person name="Weng J.-K."/>
        </authorList>
    </citation>
    <scope>NUCLEOTIDE SEQUENCE</scope>
    <source>
        <strain evidence="2">TRF0915ILg1</strain>
        <tissue evidence="2">Whole body</tissue>
    </source>
</reference>
<organism evidence="2 3">
    <name type="scientific">Ignelater luminosus</name>
    <name type="common">Cucubano</name>
    <name type="synonym">Pyrophorus luminosus</name>
    <dbReference type="NCBI Taxonomy" id="2038154"/>
    <lineage>
        <taxon>Eukaryota</taxon>
        <taxon>Metazoa</taxon>
        <taxon>Ecdysozoa</taxon>
        <taxon>Arthropoda</taxon>
        <taxon>Hexapoda</taxon>
        <taxon>Insecta</taxon>
        <taxon>Pterygota</taxon>
        <taxon>Neoptera</taxon>
        <taxon>Endopterygota</taxon>
        <taxon>Coleoptera</taxon>
        <taxon>Polyphaga</taxon>
        <taxon>Elateriformia</taxon>
        <taxon>Elateroidea</taxon>
        <taxon>Elateridae</taxon>
        <taxon>Agrypninae</taxon>
        <taxon>Pyrophorini</taxon>
        <taxon>Ignelater</taxon>
    </lineage>
</organism>
<evidence type="ECO:0000313" key="2">
    <source>
        <dbReference type="EMBL" id="KAF2904782.1"/>
    </source>
</evidence>
<evidence type="ECO:0000256" key="1">
    <source>
        <dbReference type="SAM" id="SignalP"/>
    </source>
</evidence>